<sequence>MNNINQITLIFSEIANNTKPVSVLIEILNNDTDQIQANEKYAYQAFCCALLARNERINWLQKGQYIQEYDSYIRKSISINPESILARLIRLMVEEKLENVKFIDHIEIDRVFLHENKNLAVDVYLKELIIKTLGHENN</sequence>
<dbReference type="AlphaFoldDB" id="F3ZV36"/>
<protein>
    <submittedName>
        <fullName evidence="1">Uncharacterized protein</fullName>
    </submittedName>
</protein>
<gene>
    <name evidence="1" type="ORF">Bcop_2340</name>
</gene>
<accession>F3ZV36</accession>
<organism evidence="1 2">
    <name type="scientific">Bacteroides coprosuis DSM 18011</name>
    <dbReference type="NCBI Taxonomy" id="679937"/>
    <lineage>
        <taxon>Bacteria</taxon>
        <taxon>Pseudomonadati</taxon>
        <taxon>Bacteroidota</taxon>
        <taxon>Bacteroidia</taxon>
        <taxon>Bacteroidales</taxon>
        <taxon>Bacteroidaceae</taxon>
        <taxon>Bacteroides</taxon>
    </lineage>
</organism>
<dbReference type="OrthoDB" id="663842at2"/>
<evidence type="ECO:0000313" key="2">
    <source>
        <dbReference type="Proteomes" id="UP000018439"/>
    </source>
</evidence>
<dbReference type="Proteomes" id="UP000018439">
    <property type="component" value="Chromosome"/>
</dbReference>
<dbReference type="eggNOG" id="ENOG5030ZBK">
    <property type="taxonomic scope" value="Bacteria"/>
</dbReference>
<dbReference type="HOGENOM" id="CLU_1851118_0_0_10"/>
<keyword evidence="2" id="KW-1185">Reference proteome</keyword>
<name>F3ZV36_9BACE</name>
<reference evidence="1 2" key="1">
    <citation type="journal article" date="2011" name="Stand. Genomic Sci.">
        <title>Non-contiguous finished genome sequence of Bacteroides coprosuis type strain (PC139).</title>
        <authorList>
            <person name="Land M."/>
            <person name="Held B."/>
            <person name="Gronow S."/>
            <person name="Abt B."/>
            <person name="Lucas S."/>
            <person name="Del Rio T.G."/>
            <person name="Nolan M."/>
            <person name="Tice H."/>
            <person name="Cheng J.F."/>
            <person name="Pitluck S."/>
            <person name="Liolios K."/>
            <person name="Pagani I."/>
            <person name="Ivanova N."/>
            <person name="Mavromatis K."/>
            <person name="Mikhailova N."/>
            <person name="Pati A."/>
            <person name="Tapia R."/>
            <person name="Han C."/>
            <person name="Goodwin L."/>
            <person name="Chen A."/>
            <person name="Palaniappan K."/>
            <person name="Hauser L."/>
            <person name="Brambilla E.M."/>
            <person name="Rohde M."/>
            <person name="Goker M."/>
            <person name="Detter J.C."/>
            <person name="Woyke T."/>
            <person name="Bristow J."/>
            <person name="Eisen J.A."/>
            <person name="Markowitz V."/>
            <person name="Hugenholtz P."/>
            <person name="Kyrpides N.C."/>
            <person name="Klenk H.P."/>
            <person name="Lapidus A."/>
        </authorList>
    </citation>
    <scope>NUCLEOTIDE SEQUENCE [LARGE SCALE GENOMIC DNA]</scope>
    <source>
        <strain evidence="1 2">DSM 18011</strain>
    </source>
</reference>
<dbReference type="STRING" id="679937.Bcop_2340"/>
<evidence type="ECO:0000313" key="1">
    <source>
        <dbReference type="EMBL" id="EGJ72494.1"/>
    </source>
</evidence>
<proteinExistence type="predicted"/>
<dbReference type="EMBL" id="CM001167">
    <property type="protein sequence ID" value="EGJ72494.1"/>
    <property type="molecule type" value="Genomic_DNA"/>
</dbReference>